<dbReference type="EMBL" id="ML976989">
    <property type="protein sequence ID" value="KAF1957320.1"/>
    <property type="molecule type" value="Genomic_DNA"/>
</dbReference>
<proteinExistence type="predicted"/>
<keyword evidence="3" id="KW-1185">Reference proteome</keyword>
<organism evidence="2 3">
    <name type="scientific">Byssothecium circinans</name>
    <dbReference type="NCBI Taxonomy" id="147558"/>
    <lineage>
        <taxon>Eukaryota</taxon>
        <taxon>Fungi</taxon>
        <taxon>Dikarya</taxon>
        <taxon>Ascomycota</taxon>
        <taxon>Pezizomycotina</taxon>
        <taxon>Dothideomycetes</taxon>
        <taxon>Pleosporomycetidae</taxon>
        <taxon>Pleosporales</taxon>
        <taxon>Massarineae</taxon>
        <taxon>Massarinaceae</taxon>
        <taxon>Byssothecium</taxon>
    </lineage>
</organism>
<name>A0A6A5TZ40_9PLEO</name>
<evidence type="ECO:0000256" key="1">
    <source>
        <dbReference type="SAM" id="MobiDB-lite"/>
    </source>
</evidence>
<protein>
    <recommendedName>
        <fullName evidence="4">F-box domain-containing protein</fullName>
    </recommendedName>
</protein>
<dbReference type="OrthoDB" id="3750626at2759"/>
<dbReference type="Proteomes" id="UP000800035">
    <property type="component" value="Unassembled WGS sequence"/>
</dbReference>
<feature type="region of interest" description="Disordered" evidence="1">
    <location>
        <begin position="476"/>
        <end position="507"/>
    </location>
</feature>
<evidence type="ECO:0000313" key="3">
    <source>
        <dbReference type="Proteomes" id="UP000800035"/>
    </source>
</evidence>
<evidence type="ECO:0008006" key="4">
    <source>
        <dbReference type="Google" id="ProtNLM"/>
    </source>
</evidence>
<sequence length="507" mass="57749">MAATADPPIYRLPNELILHVARQLRARSWQNELNSLRNFCLTSKRLHPMATEELYAGAYLPVSCGCHPSVNATLQFIRTLFERPELAAKVKSLRFSIVRRRVHKLYREKKFALKAIREECLKRLLALGYREDDPWWASLVNDVESAYAGVLLTMLPNLEMLNFSVREHHRGMTTSDPMSAFFGTSTAPAITTALQNVQELTTTDIGFIRNFKFSKLRTLAFTRINLGTMMQLNGPNTIPGTTELRELRIGVSIQLLDEAYMREMCVCLRDLFEALGCNKLTTLRIMLYNDAYCLGQSPTFRIRYLMSQLEPVSENLQTLEIDLDPDDETIEWSWFLALCDEPITSFDKLPMLENLKVPKDFLFNDAILDEEEEEDCGVHLHDMPETLKRLDIVAPDLAVIEWVGFYVHNAAGELPDFKTLVLHCHDGLVSPASEFATGVSSVWVELWDACRVESFVCDGKDGEEMALVDLYELDPEVDSELEDEDDDMPPLEPFDDDTPGIFIDDVD</sequence>
<accession>A0A6A5TZ40</accession>
<evidence type="ECO:0000313" key="2">
    <source>
        <dbReference type="EMBL" id="KAF1957320.1"/>
    </source>
</evidence>
<dbReference type="AlphaFoldDB" id="A0A6A5TZ40"/>
<gene>
    <name evidence="2" type="ORF">CC80DRAFT_592610</name>
</gene>
<reference evidence="2" key="1">
    <citation type="journal article" date="2020" name="Stud. Mycol.">
        <title>101 Dothideomycetes genomes: a test case for predicting lifestyles and emergence of pathogens.</title>
        <authorList>
            <person name="Haridas S."/>
            <person name="Albert R."/>
            <person name="Binder M."/>
            <person name="Bloem J."/>
            <person name="Labutti K."/>
            <person name="Salamov A."/>
            <person name="Andreopoulos B."/>
            <person name="Baker S."/>
            <person name="Barry K."/>
            <person name="Bills G."/>
            <person name="Bluhm B."/>
            <person name="Cannon C."/>
            <person name="Castanera R."/>
            <person name="Culley D."/>
            <person name="Daum C."/>
            <person name="Ezra D."/>
            <person name="Gonzalez J."/>
            <person name="Henrissat B."/>
            <person name="Kuo A."/>
            <person name="Liang C."/>
            <person name="Lipzen A."/>
            <person name="Lutzoni F."/>
            <person name="Magnuson J."/>
            <person name="Mondo S."/>
            <person name="Nolan M."/>
            <person name="Ohm R."/>
            <person name="Pangilinan J."/>
            <person name="Park H.-J."/>
            <person name="Ramirez L."/>
            <person name="Alfaro M."/>
            <person name="Sun H."/>
            <person name="Tritt A."/>
            <person name="Yoshinaga Y."/>
            <person name="Zwiers L.-H."/>
            <person name="Turgeon B."/>
            <person name="Goodwin S."/>
            <person name="Spatafora J."/>
            <person name="Crous P."/>
            <person name="Grigoriev I."/>
        </authorList>
    </citation>
    <scope>NUCLEOTIDE SEQUENCE</scope>
    <source>
        <strain evidence="2">CBS 675.92</strain>
    </source>
</reference>